<name>A0ABY1H6K3_9STAP</name>
<evidence type="ECO:0000313" key="2">
    <source>
        <dbReference type="EMBL" id="SFZ78261.1"/>
    </source>
</evidence>
<accession>A0ABY1H6K3</accession>
<evidence type="ECO:0008006" key="4">
    <source>
        <dbReference type="Google" id="ProtNLM"/>
    </source>
</evidence>
<evidence type="ECO:0000313" key="3">
    <source>
        <dbReference type="Proteomes" id="UP000182665"/>
    </source>
</evidence>
<keyword evidence="1" id="KW-0812">Transmembrane</keyword>
<dbReference type="EMBL" id="FPKT01000007">
    <property type="protein sequence ID" value="SFZ78261.1"/>
    <property type="molecule type" value="Genomic_DNA"/>
</dbReference>
<organism evidence="2 3">
    <name type="scientific">Staphylococcus pasteuri</name>
    <dbReference type="NCBI Taxonomy" id="45972"/>
    <lineage>
        <taxon>Bacteria</taxon>
        <taxon>Bacillati</taxon>
        <taxon>Bacillota</taxon>
        <taxon>Bacilli</taxon>
        <taxon>Bacillales</taxon>
        <taxon>Staphylococcaceae</taxon>
        <taxon>Staphylococcus</taxon>
    </lineage>
</organism>
<proteinExistence type="predicted"/>
<gene>
    <name evidence="2" type="ORF">SAMN03097721_02179</name>
</gene>
<sequence length="167" mass="19950">MDDVRLFLLFVLGVVLLTTIVSIISAIFNKKQLVTKINQLWPNRQKLENFIRPNARYDYQYQTYRSNYDENSLIDNKTWSDLNMDALFQSMNFNFTAIGEMRLYATLRGMFKANNKELKRYFKHNRSFRNQVAFHLAQIGKSVYPHFPDQLRATSYLCLHHYYQLSL</sequence>
<reference evidence="2 3" key="1">
    <citation type="submission" date="2016-11" db="EMBL/GenBank/DDBJ databases">
        <authorList>
            <person name="Varghese N."/>
            <person name="Submissions S."/>
        </authorList>
    </citation>
    <scope>NUCLEOTIDE SEQUENCE [LARGE SCALE GENOMIC DNA]</scope>
    <source>
        <strain evidence="2 3">NFIX07</strain>
    </source>
</reference>
<protein>
    <recommendedName>
        <fullName evidence="4">MutS-related protein, family 1</fullName>
    </recommendedName>
</protein>
<keyword evidence="1" id="KW-1133">Transmembrane helix</keyword>
<dbReference type="Proteomes" id="UP000182665">
    <property type="component" value="Unassembled WGS sequence"/>
</dbReference>
<keyword evidence="1" id="KW-0472">Membrane</keyword>
<evidence type="ECO:0000256" key="1">
    <source>
        <dbReference type="SAM" id="Phobius"/>
    </source>
</evidence>
<feature type="transmembrane region" description="Helical" evidence="1">
    <location>
        <begin position="6"/>
        <end position="28"/>
    </location>
</feature>
<comment type="caution">
    <text evidence="2">The sequence shown here is derived from an EMBL/GenBank/DDBJ whole genome shotgun (WGS) entry which is preliminary data.</text>
</comment>
<keyword evidence="3" id="KW-1185">Reference proteome</keyword>